<keyword evidence="3" id="KW-1185">Reference proteome</keyword>
<organism evidence="2 3">
    <name type="scientific">Chelonobacter oris</name>
    <dbReference type="NCBI Taxonomy" id="505317"/>
    <lineage>
        <taxon>Bacteria</taxon>
        <taxon>Pseudomonadati</taxon>
        <taxon>Pseudomonadota</taxon>
        <taxon>Gammaproteobacteria</taxon>
        <taxon>Pasteurellales</taxon>
        <taxon>Pasteurellaceae</taxon>
        <taxon>Chelonobacter</taxon>
    </lineage>
</organism>
<accession>A0A0A3AQP5</accession>
<gene>
    <name evidence="2" type="ORF">OA57_11680</name>
</gene>
<keyword evidence="1" id="KW-1133">Transmembrane helix</keyword>
<feature type="transmembrane region" description="Helical" evidence="1">
    <location>
        <begin position="12"/>
        <end position="33"/>
    </location>
</feature>
<evidence type="ECO:0000313" key="2">
    <source>
        <dbReference type="EMBL" id="KGQ69430.1"/>
    </source>
</evidence>
<keyword evidence="1" id="KW-0812">Transmembrane</keyword>
<sequence>MLYKIIFQPLKNILHFNLALFHSAFNHISFISIKVSDLGGILVKTILLNYICFIILNLLLC</sequence>
<comment type="caution">
    <text evidence="2">The sequence shown here is derived from an EMBL/GenBank/DDBJ whole genome shotgun (WGS) entry which is preliminary data.</text>
</comment>
<dbReference type="AlphaFoldDB" id="A0A0A3AQP5"/>
<name>A0A0A3AQP5_9PAST</name>
<keyword evidence="1" id="KW-0472">Membrane</keyword>
<evidence type="ECO:0000313" key="3">
    <source>
        <dbReference type="Proteomes" id="UP000030380"/>
    </source>
</evidence>
<feature type="transmembrane region" description="Helical" evidence="1">
    <location>
        <begin position="39"/>
        <end position="60"/>
    </location>
</feature>
<protein>
    <submittedName>
        <fullName evidence="2">Uncharacterized protein</fullName>
    </submittedName>
</protein>
<evidence type="ECO:0000256" key="1">
    <source>
        <dbReference type="SAM" id="Phobius"/>
    </source>
</evidence>
<dbReference type="EMBL" id="JSUM01000022">
    <property type="protein sequence ID" value="KGQ69430.1"/>
    <property type="molecule type" value="Genomic_DNA"/>
</dbReference>
<reference evidence="2 3" key="1">
    <citation type="submission" date="2014-11" db="EMBL/GenBank/DDBJ databases">
        <title>Draft genome sequence of Chelonobacter oris 1662T, associated with respiratory disease in Hermann's Tortoises.</title>
        <authorList>
            <person name="Kudirkiene E."/>
            <person name="Hansen M.J."/>
            <person name="Bojesen A.M."/>
        </authorList>
    </citation>
    <scope>NUCLEOTIDE SEQUENCE [LARGE SCALE GENOMIC DNA]</scope>
    <source>
        <strain evidence="2 3">1662</strain>
    </source>
</reference>
<dbReference type="STRING" id="505317.OA57_11680"/>
<dbReference type="Proteomes" id="UP000030380">
    <property type="component" value="Unassembled WGS sequence"/>
</dbReference>
<proteinExistence type="predicted"/>